<dbReference type="RefSeq" id="WP_147669928.1">
    <property type="nucleotide sequence ID" value="NZ_CP120678.1"/>
</dbReference>
<dbReference type="SMART" id="SM00278">
    <property type="entry name" value="HhH1"/>
    <property type="match status" value="2"/>
</dbReference>
<dbReference type="NCBIfam" id="TIGR00426">
    <property type="entry name" value="competence protein ComEA helix-hairpin-helix repeat region"/>
    <property type="match status" value="1"/>
</dbReference>
<evidence type="ECO:0000313" key="3">
    <source>
        <dbReference type="Proteomes" id="UP001243623"/>
    </source>
</evidence>
<accession>A0A9Y2AHZ1</accession>
<dbReference type="InterPro" id="IPR019554">
    <property type="entry name" value="Soluble_ligand-bd"/>
</dbReference>
<dbReference type="Gene3D" id="3.10.560.10">
    <property type="entry name" value="Outer membrane lipoprotein wza domain like"/>
    <property type="match status" value="1"/>
</dbReference>
<dbReference type="GO" id="GO:0006281">
    <property type="term" value="P:DNA repair"/>
    <property type="evidence" value="ECO:0007669"/>
    <property type="project" value="InterPro"/>
</dbReference>
<dbReference type="EMBL" id="CP120678">
    <property type="protein sequence ID" value="WIW69750.1"/>
    <property type="molecule type" value="Genomic_DNA"/>
</dbReference>
<dbReference type="Pfam" id="PF10531">
    <property type="entry name" value="SLBB"/>
    <property type="match status" value="1"/>
</dbReference>
<dbReference type="Proteomes" id="UP001243623">
    <property type="component" value="Chromosome"/>
</dbReference>
<evidence type="ECO:0000313" key="2">
    <source>
        <dbReference type="EMBL" id="WIW69750.1"/>
    </source>
</evidence>
<dbReference type="InterPro" id="IPR003583">
    <property type="entry name" value="Hlx-hairpin-Hlx_DNA-bd_motif"/>
</dbReference>
<feature type="domain" description="Helix-hairpin-helix DNA-binding motif class 1" evidence="1">
    <location>
        <begin position="145"/>
        <end position="164"/>
    </location>
</feature>
<dbReference type="KEGG" id="sgbi:P3F81_07435"/>
<dbReference type="Gene3D" id="1.10.150.280">
    <property type="entry name" value="AF1531-like domain"/>
    <property type="match status" value="1"/>
</dbReference>
<keyword evidence="3" id="KW-1185">Reference proteome</keyword>
<proteinExistence type="predicted"/>
<dbReference type="InterPro" id="IPR004509">
    <property type="entry name" value="Competence_ComEA_HhH"/>
</dbReference>
<dbReference type="Pfam" id="PF12836">
    <property type="entry name" value="HHH_3"/>
    <property type="match status" value="1"/>
</dbReference>
<protein>
    <submittedName>
        <fullName evidence="2">Helix-hairpin-helix domain-containing protein</fullName>
    </submittedName>
</protein>
<gene>
    <name evidence="2" type="ORF">P3F81_07435</name>
</gene>
<dbReference type="PANTHER" id="PTHR21180">
    <property type="entry name" value="ENDONUCLEASE/EXONUCLEASE/PHOSPHATASE FAMILY DOMAIN-CONTAINING PROTEIN 1"/>
    <property type="match status" value="1"/>
</dbReference>
<evidence type="ECO:0000259" key="1">
    <source>
        <dbReference type="SMART" id="SM00278"/>
    </source>
</evidence>
<dbReference type="GO" id="GO:0003677">
    <property type="term" value="F:DNA binding"/>
    <property type="evidence" value="ECO:0007669"/>
    <property type="project" value="InterPro"/>
</dbReference>
<dbReference type="InterPro" id="IPR010994">
    <property type="entry name" value="RuvA_2-like"/>
</dbReference>
<sequence>MPIYRKSIVVFLLLALVMVGGGMYGYTKQEESIPLSKGDLSETQKKEQIAVYVCGGVVRSGVVSLDGGARVIDAVNACGGALPNADVTKINMAKLLKDGEQIQVPIQEEALSEQNLTAEHTKKVNNKSSQTNNYGLVNINTADQAELDSLPGVGPSTAAAILEYRKQIGSFQSIEEVKKVRGIGEAKFKKLADRITI</sequence>
<organism evidence="2 3">
    <name type="scientific">Selenobaculum gibii</name>
    <dbReference type="NCBI Taxonomy" id="3054208"/>
    <lineage>
        <taxon>Bacteria</taxon>
        <taxon>Bacillati</taxon>
        <taxon>Bacillota</taxon>
        <taxon>Negativicutes</taxon>
        <taxon>Selenomonadales</taxon>
        <taxon>Selenomonadaceae</taxon>
        <taxon>Selenobaculum</taxon>
    </lineage>
</organism>
<dbReference type="AlphaFoldDB" id="A0A9Y2AHZ1"/>
<dbReference type="InterPro" id="IPR051675">
    <property type="entry name" value="Endo/Exo/Phosphatase_dom_1"/>
</dbReference>
<feature type="domain" description="Helix-hairpin-helix DNA-binding motif class 1" evidence="1">
    <location>
        <begin position="175"/>
        <end position="194"/>
    </location>
</feature>
<dbReference type="SUPFAM" id="SSF47781">
    <property type="entry name" value="RuvA domain 2-like"/>
    <property type="match status" value="1"/>
</dbReference>
<dbReference type="GO" id="GO:0015627">
    <property type="term" value="C:type II protein secretion system complex"/>
    <property type="evidence" value="ECO:0007669"/>
    <property type="project" value="TreeGrafter"/>
</dbReference>
<dbReference type="PANTHER" id="PTHR21180:SF32">
    <property type="entry name" value="ENDONUCLEASE_EXONUCLEASE_PHOSPHATASE FAMILY DOMAIN-CONTAINING PROTEIN 1"/>
    <property type="match status" value="1"/>
</dbReference>
<name>A0A9Y2AHZ1_9FIRM</name>
<reference evidence="2" key="1">
    <citation type="submission" date="2023-03" db="EMBL/GenBank/DDBJ databases">
        <title>Selenobaculum gbiensis gen. nov. sp. nov., a new bacterium isolated from the gut microbiota of IBD patient.</title>
        <authorList>
            <person name="Yeo S."/>
            <person name="Park H."/>
            <person name="Huh C.S."/>
        </authorList>
    </citation>
    <scope>NUCLEOTIDE SEQUENCE</scope>
    <source>
        <strain evidence="2">ICN-92133</strain>
    </source>
</reference>
<dbReference type="GO" id="GO:0015628">
    <property type="term" value="P:protein secretion by the type II secretion system"/>
    <property type="evidence" value="ECO:0007669"/>
    <property type="project" value="TreeGrafter"/>
</dbReference>